<feature type="domain" description="Lipocalin/cytosolic fatty-acid binding" evidence="3">
    <location>
        <begin position="59"/>
        <end position="201"/>
    </location>
</feature>
<dbReference type="PRINTS" id="PR01254">
    <property type="entry name" value="PGNDSYNTHASE"/>
</dbReference>
<keyword evidence="5" id="KW-1185">Reference proteome</keyword>
<dbReference type="PANTHER" id="PTHR11430">
    <property type="entry name" value="LIPOCALIN"/>
    <property type="match status" value="1"/>
</dbReference>
<sequence length="208" mass="23216">MLEDIRTNFPPHTHPGESSRHTHRSVTMMLKIMGVLLCATLVACVDVMPQKDFNLEKMAGKWWVVGLATNAQWFVNRKAGMKMGTSMMLPTAGGDLDISCTKQNADGSCWKTTHLAKKTDIPGRFTFTSQRWNSENDMRVVAVQYDDFALIHTIKTKDGVTDVLNKLFSRTPEVSAALQEKFMQFSLDTGILSENVTILPKNGECTEA</sequence>
<protein>
    <recommendedName>
        <fullName evidence="3">Lipocalin/cytosolic fatty-acid binding domain-containing protein</fullName>
    </recommendedName>
</protein>
<accession>A0AAN8KRB3</accession>
<dbReference type="PRINTS" id="PR00179">
    <property type="entry name" value="LIPOCALIN"/>
</dbReference>
<evidence type="ECO:0000259" key="3">
    <source>
        <dbReference type="Pfam" id="PF00061"/>
    </source>
</evidence>
<dbReference type="InterPro" id="IPR002345">
    <property type="entry name" value="Lipocalin"/>
</dbReference>
<dbReference type="GO" id="GO:0036094">
    <property type="term" value="F:small molecule binding"/>
    <property type="evidence" value="ECO:0007669"/>
    <property type="project" value="InterPro"/>
</dbReference>
<evidence type="ECO:0000313" key="4">
    <source>
        <dbReference type="EMBL" id="KAK6299574.1"/>
    </source>
</evidence>
<comment type="similarity">
    <text evidence="1">Belongs to the calycin superfamily. Lipocalin family.</text>
</comment>
<comment type="caution">
    <text evidence="4">The sequence shown here is derived from an EMBL/GenBank/DDBJ whole genome shotgun (WGS) entry which is preliminary data.</text>
</comment>
<feature type="region of interest" description="Disordered" evidence="2">
    <location>
        <begin position="1"/>
        <end position="22"/>
    </location>
</feature>
<dbReference type="Proteomes" id="UP001356427">
    <property type="component" value="Unassembled WGS sequence"/>
</dbReference>
<dbReference type="SUPFAM" id="SSF50814">
    <property type="entry name" value="Lipocalins"/>
    <property type="match status" value="1"/>
</dbReference>
<dbReference type="EMBL" id="JAGTTL010000028">
    <property type="protein sequence ID" value="KAK6299574.1"/>
    <property type="molecule type" value="Genomic_DNA"/>
</dbReference>
<dbReference type="InterPro" id="IPR000566">
    <property type="entry name" value="Lipocln_cytosolic_FA-bd_dom"/>
</dbReference>
<gene>
    <name evidence="4" type="ORF">J4Q44_G00296070</name>
</gene>
<dbReference type="Gene3D" id="2.40.128.20">
    <property type="match status" value="1"/>
</dbReference>
<organism evidence="4 5">
    <name type="scientific">Coregonus suidteri</name>
    <dbReference type="NCBI Taxonomy" id="861788"/>
    <lineage>
        <taxon>Eukaryota</taxon>
        <taxon>Metazoa</taxon>
        <taxon>Chordata</taxon>
        <taxon>Craniata</taxon>
        <taxon>Vertebrata</taxon>
        <taxon>Euteleostomi</taxon>
        <taxon>Actinopterygii</taxon>
        <taxon>Neopterygii</taxon>
        <taxon>Teleostei</taxon>
        <taxon>Protacanthopterygii</taxon>
        <taxon>Salmoniformes</taxon>
        <taxon>Salmonidae</taxon>
        <taxon>Coregoninae</taxon>
        <taxon>Coregonus</taxon>
    </lineage>
</organism>
<dbReference type="PANTHER" id="PTHR11430:SF139">
    <property type="entry name" value="LIPOCALIN-15 PRECURSOR-RELATED"/>
    <property type="match status" value="1"/>
</dbReference>
<proteinExistence type="inferred from homology"/>
<evidence type="ECO:0000256" key="2">
    <source>
        <dbReference type="SAM" id="MobiDB-lite"/>
    </source>
</evidence>
<evidence type="ECO:0000313" key="5">
    <source>
        <dbReference type="Proteomes" id="UP001356427"/>
    </source>
</evidence>
<evidence type="ECO:0000256" key="1">
    <source>
        <dbReference type="ARBA" id="ARBA00006889"/>
    </source>
</evidence>
<dbReference type="InterPro" id="IPR012674">
    <property type="entry name" value="Calycin"/>
</dbReference>
<dbReference type="Pfam" id="PF00061">
    <property type="entry name" value="Lipocalin"/>
    <property type="match status" value="1"/>
</dbReference>
<dbReference type="AlphaFoldDB" id="A0AAN8KRB3"/>
<name>A0AAN8KRB3_9TELE</name>
<reference evidence="4 5" key="1">
    <citation type="submission" date="2021-04" db="EMBL/GenBank/DDBJ databases">
        <authorList>
            <person name="De Guttry C."/>
            <person name="Zahm M."/>
            <person name="Klopp C."/>
            <person name="Cabau C."/>
            <person name="Louis A."/>
            <person name="Berthelot C."/>
            <person name="Parey E."/>
            <person name="Roest Crollius H."/>
            <person name="Montfort J."/>
            <person name="Robinson-Rechavi M."/>
            <person name="Bucao C."/>
            <person name="Bouchez O."/>
            <person name="Gislard M."/>
            <person name="Lluch J."/>
            <person name="Milhes M."/>
            <person name="Lampietro C."/>
            <person name="Lopez Roques C."/>
            <person name="Donnadieu C."/>
            <person name="Braasch I."/>
            <person name="Desvignes T."/>
            <person name="Postlethwait J."/>
            <person name="Bobe J."/>
            <person name="Wedekind C."/>
            <person name="Guiguen Y."/>
        </authorList>
    </citation>
    <scope>NUCLEOTIDE SEQUENCE [LARGE SCALE GENOMIC DNA]</scope>
    <source>
        <strain evidence="4">Cs_M1</strain>
        <tissue evidence="4">Blood</tissue>
    </source>
</reference>